<dbReference type="Pfam" id="PF13400">
    <property type="entry name" value="Tad"/>
    <property type="match status" value="1"/>
</dbReference>
<dbReference type="AlphaFoldDB" id="A0A2S0KJX0"/>
<evidence type="ECO:0000313" key="3">
    <source>
        <dbReference type="EMBL" id="AVM01974.1"/>
    </source>
</evidence>
<sequence>MRQNRRGPSRWSDERGFATVAAALTIAGLAVLLIAMFGVGGAVQARHRAQAAADLGALAAARSQLFGEGDPCARARDLTARQEGAPAVTGCVLVGEDVVVTVTVRAWLGRFGVRDAVARARAGPVEE</sequence>
<name>A0A2S0KJX0_9ACTN</name>
<keyword evidence="1" id="KW-0472">Membrane</keyword>
<protein>
    <recommendedName>
        <fullName evidence="2">Putative Flp pilus-assembly TadG-like N-terminal domain-containing protein</fullName>
    </recommendedName>
</protein>
<feature type="domain" description="Putative Flp pilus-assembly TadG-like N-terminal" evidence="2">
    <location>
        <begin position="21"/>
        <end position="62"/>
    </location>
</feature>
<dbReference type="Proteomes" id="UP000239814">
    <property type="component" value="Chromosome"/>
</dbReference>
<keyword evidence="1" id="KW-1133">Transmembrane helix</keyword>
<organism evidence="3 4">
    <name type="scientific">Gordonia iterans</name>
    <dbReference type="NCBI Taxonomy" id="1004901"/>
    <lineage>
        <taxon>Bacteria</taxon>
        <taxon>Bacillati</taxon>
        <taxon>Actinomycetota</taxon>
        <taxon>Actinomycetes</taxon>
        <taxon>Mycobacteriales</taxon>
        <taxon>Gordoniaceae</taxon>
        <taxon>Gordonia</taxon>
    </lineage>
</organism>
<dbReference type="InterPro" id="IPR028087">
    <property type="entry name" value="Tad_N"/>
</dbReference>
<reference evidence="3 4" key="1">
    <citation type="submission" date="2018-03" db="EMBL/GenBank/DDBJ databases">
        <title>Characteristics and genome of n-alkane degrading marine bacteria Gordonia iterans isolated from crude oil contaminated in Tae-an, South Korea.</title>
        <authorList>
            <person name="Lee S.-S."/>
            <person name="Kim H."/>
        </authorList>
    </citation>
    <scope>NUCLEOTIDE SEQUENCE [LARGE SCALE GENOMIC DNA]</scope>
    <source>
        <strain evidence="3 4">Co17</strain>
    </source>
</reference>
<dbReference type="InterPro" id="IPR021202">
    <property type="entry name" value="Rv3654c-like"/>
</dbReference>
<gene>
    <name evidence="3" type="ORF">C6V83_02970</name>
</gene>
<dbReference type="EMBL" id="CP027433">
    <property type="protein sequence ID" value="AVM01974.1"/>
    <property type="molecule type" value="Genomic_DNA"/>
</dbReference>
<feature type="transmembrane region" description="Helical" evidence="1">
    <location>
        <begin position="20"/>
        <end position="43"/>
    </location>
</feature>
<proteinExistence type="predicted"/>
<accession>A0A2S0KJX0</accession>
<keyword evidence="1" id="KW-0812">Transmembrane</keyword>
<evidence type="ECO:0000313" key="4">
    <source>
        <dbReference type="Proteomes" id="UP000239814"/>
    </source>
</evidence>
<evidence type="ECO:0000259" key="2">
    <source>
        <dbReference type="Pfam" id="PF13400"/>
    </source>
</evidence>
<dbReference type="KEGG" id="git:C6V83_02970"/>
<keyword evidence="4" id="KW-1185">Reference proteome</keyword>
<dbReference type="NCBIfam" id="TIGR03816">
    <property type="entry name" value="tadE_like_DECH"/>
    <property type="match status" value="1"/>
</dbReference>
<evidence type="ECO:0000256" key="1">
    <source>
        <dbReference type="SAM" id="Phobius"/>
    </source>
</evidence>